<feature type="signal peptide" evidence="3">
    <location>
        <begin position="1"/>
        <end position="27"/>
    </location>
</feature>
<feature type="compositionally biased region" description="Acidic residues" evidence="1">
    <location>
        <begin position="34"/>
        <end position="67"/>
    </location>
</feature>
<evidence type="ECO:0000256" key="3">
    <source>
        <dbReference type="SAM" id="SignalP"/>
    </source>
</evidence>
<dbReference type="AlphaFoldDB" id="A0A7R9WTH9"/>
<keyword evidence="2" id="KW-0812">Transmembrane</keyword>
<protein>
    <submittedName>
        <fullName evidence="4">Uncharacterized protein</fullName>
    </submittedName>
</protein>
<gene>
    <name evidence="4" type="ORF">CAUS1442_LOCUS4989</name>
</gene>
<proteinExistence type="predicted"/>
<keyword evidence="2" id="KW-1133">Transmembrane helix</keyword>
<sequence>MKTSALNRILLVVVAALCLLDGHIVTADQGDQDDAAAADEDNNDNGEDQQQQDEGQQDEAANDEDNGDNAADNADQQDGSVSFSVCENSPIVVQDMSILCDSPGTYYYGGNKYRASESCKPGDKARLYVDFYVQDNDAVLAAEDGIFVTLVAESFTSEGEQIVYEHASLCDLSTLSSLDGSDCGGAGQFRLSTHFYWRNDSSDGSSTNNADGTSFYPQMTIGFKTDIANNEFDLGGANTNLCTGNYFSNWKEGVRKTYSTTMGKIIISFGILVATAIVLACVAFYLVKRANNPTVTVNMSGKKVVPSSDSDTKNHKLVDSGDDSADKQQIWDDEFKKVKLLAQKDVLDF</sequence>
<feature type="compositionally biased region" description="Basic and acidic residues" evidence="1">
    <location>
        <begin position="310"/>
        <end position="325"/>
    </location>
</feature>
<evidence type="ECO:0000256" key="2">
    <source>
        <dbReference type="SAM" id="Phobius"/>
    </source>
</evidence>
<feature type="region of interest" description="Disordered" evidence="1">
    <location>
        <begin position="302"/>
        <end position="325"/>
    </location>
</feature>
<keyword evidence="3" id="KW-0732">Signal</keyword>
<feature type="chain" id="PRO_5031462136" evidence="3">
    <location>
        <begin position="28"/>
        <end position="349"/>
    </location>
</feature>
<dbReference type="EMBL" id="HBEF01007943">
    <property type="protein sequence ID" value="CAD8332888.1"/>
    <property type="molecule type" value="Transcribed_RNA"/>
</dbReference>
<evidence type="ECO:0000256" key="1">
    <source>
        <dbReference type="SAM" id="MobiDB-lite"/>
    </source>
</evidence>
<organism evidence="4">
    <name type="scientific">Craspedostauros australis</name>
    <dbReference type="NCBI Taxonomy" id="1486917"/>
    <lineage>
        <taxon>Eukaryota</taxon>
        <taxon>Sar</taxon>
        <taxon>Stramenopiles</taxon>
        <taxon>Ochrophyta</taxon>
        <taxon>Bacillariophyta</taxon>
        <taxon>Bacillariophyceae</taxon>
        <taxon>Bacillariophycidae</taxon>
        <taxon>Naviculales</taxon>
        <taxon>Naviculaceae</taxon>
        <taxon>Craspedostauros</taxon>
    </lineage>
</organism>
<keyword evidence="2" id="KW-0472">Membrane</keyword>
<feature type="region of interest" description="Disordered" evidence="1">
    <location>
        <begin position="34"/>
        <end position="77"/>
    </location>
</feature>
<feature type="transmembrane region" description="Helical" evidence="2">
    <location>
        <begin position="265"/>
        <end position="287"/>
    </location>
</feature>
<evidence type="ECO:0000313" key="4">
    <source>
        <dbReference type="EMBL" id="CAD8332888.1"/>
    </source>
</evidence>
<reference evidence="4" key="1">
    <citation type="submission" date="2021-01" db="EMBL/GenBank/DDBJ databases">
        <authorList>
            <person name="Corre E."/>
            <person name="Pelletier E."/>
            <person name="Niang G."/>
            <person name="Scheremetjew M."/>
            <person name="Finn R."/>
            <person name="Kale V."/>
            <person name="Holt S."/>
            <person name="Cochrane G."/>
            <person name="Meng A."/>
            <person name="Brown T."/>
            <person name="Cohen L."/>
        </authorList>
    </citation>
    <scope>NUCLEOTIDE SEQUENCE</scope>
    <source>
        <strain evidence="4">CCMP3328</strain>
    </source>
</reference>
<accession>A0A7R9WTH9</accession>
<name>A0A7R9WTH9_9STRA</name>
<feature type="compositionally biased region" description="Low complexity" evidence="1">
    <location>
        <begin position="68"/>
        <end position="77"/>
    </location>
</feature>